<comment type="similarity">
    <text evidence="1">In the C-terminal section; belongs to the class-I pyridoxal-phosphate-dependent aminotransferase family.</text>
</comment>
<feature type="domain" description="HTH gntR-type" evidence="7">
    <location>
        <begin position="69"/>
        <end position="137"/>
    </location>
</feature>
<dbReference type="SUPFAM" id="SSF46785">
    <property type="entry name" value="Winged helix' DNA-binding domain"/>
    <property type="match status" value="1"/>
</dbReference>
<dbReference type="PROSITE" id="PS50949">
    <property type="entry name" value="HTH_GNTR"/>
    <property type="match status" value="1"/>
</dbReference>
<dbReference type="Gene3D" id="1.10.10.10">
    <property type="entry name" value="Winged helix-like DNA-binding domain superfamily/Winged helix DNA-binding domain"/>
    <property type="match status" value="1"/>
</dbReference>
<dbReference type="PANTHER" id="PTHR46577">
    <property type="entry name" value="HTH-TYPE TRANSCRIPTIONAL REGULATORY PROTEIN GABR"/>
    <property type="match status" value="1"/>
</dbReference>
<dbReference type="Pfam" id="PF00392">
    <property type="entry name" value="GntR"/>
    <property type="match status" value="1"/>
</dbReference>
<dbReference type="InterPro" id="IPR036390">
    <property type="entry name" value="WH_DNA-bd_sf"/>
</dbReference>
<evidence type="ECO:0000256" key="5">
    <source>
        <dbReference type="ARBA" id="ARBA00023163"/>
    </source>
</evidence>
<keyword evidence="8" id="KW-0808">Transferase</keyword>
<dbReference type="InterPro" id="IPR051446">
    <property type="entry name" value="HTH_trans_reg/aminotransferase"/>
</dbReference>
<evidence type="ECO:0000256" key="4">
    <source>
        <dbReference type="ARBA" id="ARBA00023125"/>
    </source>
</evidence>
<evidence type="ECO:0000259" key="7">
    <source>
        <dbReference type="PROSITE" id="PS50949"/>
    </source>
</evidence>
<keyword evidence="5" id="KW-0804">Transcription</keyword>
<keyword evidence="9" id="KW-1185">Reference proteome</keyword>
<dbReference type="EMBL" id="JAEDAJ010000003">
    <property type="protein sequence ID" value="MBK0331403.1"/>
    <property type="molecule type" value="Genomic_DNA"/>
</dbReference>
<feature type="compositionally biased region" description="Low complexity" evidence="6">
    <location>
        <begin position="49"/>
        <end position="62"/>
    </location>
</feature>
<dbReference type="SUPFAM" id="SSF53383">
    <property type="entry name" value="PLP-dependent transferases"/>
    <property type="match status" value="1"/>
</dbReference>
<keyword evidence="3" id="KW-0805">Transcription regulation</keyword>
<proteinExistence type="inferred from homology"/>
<evidence type="ECO:0000256" key="3">
    <source>
        <dbReference type="ARBA" id="ARBA00023015"/>
    </source>
</evidence>
<dbReference type="CDD" id="cd00609">
    <property type="entry name" value="AAT_like"/>
    <property type="match status" value="1"/>
</dbReference>
<dbReference type="InterPro" id="IPR036388">
    <property type="entry name" value="WH-like_DNA-bd_sf"/>
</dbReference>
<protein>
    <submittedName>
        <fullName evidence="8">Aminotransferase class I/II-fold pyridoxal phosphate-dependent enzyme</fullName>
    </submittedName>
</protein>
<evidence type="ECO:0000313" key="8">
    <source>
        <dbReference type="EMBL" id="MBK0331403.1"/>
    </source>
</evidence>
<evidence type="ECO:0000313" key="9">
    <source>
        <dbReference type="Proteomes" id="UP000612352"/>
    </source>
</evidence>
<evidence type="ECO:0000256" key="1">
    <source>
        <dbReference type="ARBA" id="ARBA00005384"/>
    </source>
</evidence>
<feature type="region of interest" description="Disordered" evidence="6">
    <location>
        <begin position="1"/>
        <end position="62"/>
    </location>
</feature>
<dbReference type="GO" id="GO:0008483">
    <property type="term" value="F:transaminase activity"/>
    <property type="evidence" value="ECO:0007669"/>
    <property type="project" value="UniProtKB-KW"/>
</dbReference>
<organism evidence="8 9">
    <name type="scientific">Brachybacterium halotolerans</name>
    <dbReference type="NCBI Taxonomy" id="2795215"/>
    <lineage>
        <taxon>Bacteria</taxon>
        <taxon>Bacillati</taxon>
        <taxon>Actinomycetota</taxon>
        <taxon>Actinomycetes</taxon>
        <taxon>Micrococcales</taxon>
        <taxon>Dermabacteraceae</taxon>
        <taxon>Brachybacterium</taxon>
    </lineage>
</organism>
<accession>A0ABS1B9V8</accession>
<dbReference type="Gene3D" id="3.40.640.10">
    <property type="entry name" value="Type I PLP-dependent aspartate aminotransferase-like (Major domain)"/>
    <property type="match status" value="1"/>
</dbReference>
<dbReference type="PANTHER" id="PTHR46577:SF1">
    <property type="entry name" value="HTH-TYPE TRANSCRIPTIONAL REGULATORY PROTEIN GABR"/>
    <property type="match status" value="1"/>
</dbReference>
<keyword evidence="4" id="KW-0238">DNA-binding</keyword>
<evidence type="ECO:0000256" key="6">
    <source>
        <dbReference type="SAM" id="MobiDB-lite"/>
    </source>
</evidence>
<dbReference type="Proteomes" id="UP000612352">
    <property type="component" value="Unassembled WGS sequence"/>
</dbReference>
<name>A0ABS1B9V8_9MICO</name>
<comment type="caution">
    <text evidence="8">The sequence shown here is derived from an EMBL/GenBank/DDBJ whole genome shotgun (WGS) entry which is preliminary data.</text>
</comment>
<keyword evidence="2" id="KW-0663">Pyridoxal phosphate</keyword>
<sequence length="511" mass="54273">MVRGRGNYDLGQKVARPGPYFEGRSADGPPPRLPSVDDGEQQTVNAQDSAPTTASTAASSAAPTVGITGSTALEIADSVRGLVERGVLGAGDPLPPVRTLAEQVGVNRNTAVAAYRRLSRAGIVVAQGRAGTRIAGRARIPQEGAAPAGPLRDVASGNPAPRFIPDPSRALRAVTGRPVLYGEPVVDAGLEAWARQWMEPDVPSTRHITVTGGAVDAIERLLAQVLERDDAVGLEDPCFLASIQTVRLGGYRPVGIPVDDEGMTVDGLTAALEAGVRAIVCTPRAQNPTGASLSARRAEQLRTVLAHHPFVLVIEDDYYSMLARGPFRSIVGPGHERWALVRSVSKFLGPDLCLALVASDERTASRLALRLSPGTTWVSHLLQRIAHALLSDEDSRALIDCAAAHYADRSTRMRELLRARDLEVAEQDGMSLWVGCGVDARAVSERLMRRGWLVRTGAEFDLGADDGPTAPRAGASADQHLRITVHDLDDEEAQAFAADLSASVGEVRERA</sequence>
<dbReference type="InterPro" id="IPR015424">
    <property type="entry name" value="PyrdxlP-dep_Trfase"/>
</dbReference>
<dbReference type="SMART" id="SM00345">
    <property type="entry name" value="HTH_GNTR"/>
    <property type="match status" value="1"/>
</dbReference>
<dbReference type="InterPro" id="IPR004839">
    <property type="entry name" value="Aminotransferase_I/II_large"/>
</dbReference>
<gene>
    <name evidence="8" type="ORF">I8D64_08315</name>
</gene>
<dbReference type="InterPro" id="IPR000524">
    <property type="entry name" value="Tscrpt_reg_HTH_GntR"/>
</dbReference>
<dbReference type="CDD" id="cd07377">
    <property type="entry name" value="WHTH_GntR"/>
    <property type="match status" value="1"/>
</dbReference>
<keyword evidence="8" id="KW-0032">Aminotransferase</keyword>
<evidence type="ECO:0000256" key="2">
    <source>
        <dbReference type="ARBA" id="ARBA00022898"/>
    </source>
</evidence>
<reference evidence="8 9" key="1">
    <citation type="submission" date="2020-12" db="EMBL/GenBank/DDBJ databases">
        <title>Brachybacterium sp. MASK1Z-5, whole genome shotgun sequence.</title>
        <authorList>
            <person name="Tuo L."/>
        </authorList>
    </citation>
    <scope>NUCLEOTIDE SEQUENCE [LARGE SCALE GENOMIC DNA]</scope>
    <source>
        <strain evidence="8 9">MASK1Z-5</strain>
    </source>
</reference>
<dbReference type="Pfam" id="PF00155">
    <property type="entry name" value="Aminotran_1_2"/>
    <property type="match status" value="1"/>
</dbReference>
<dbReference type="InterPro" id="IPR015421">
    <property type="entry name" value="PyrdxlP-dep_Trfase_major"/>
</dbReference>